<accession>A0AAV5F2L3</accession>
<reference evidence="2" key="2">
    <citation type="submission" date="2021-12" db="EMBL/GenBank/DDBJ databases">
        <title>Resequencing data analysis of finger millet.</title>
        <authorList>
            <person name="Hatakeyama M."/>
            <person name="Aluri S."/>
            <person name="Balachadran M.T."/>
            <person name="Sivarajan S.R."/>
            <person name="Poveda L."/>
            <person name="Shimizu-Inatsugi R."/>
            <person name="Schlapbach R."/>
            <person name="Sreeman S.M."/>
            <person name="Shimizu K.K."/>
        </authorList>
    </citation>
    <scope>NUCLEOTIDE SEQUENCE</scope>
</reference>
<evidence type="ECO:0000313" key="2">
    <source>
        <dbReference type="EMBL" id="GJN29118.1"/>
    </source>
</evidence>
<keyword evidence="1" id="KW-1133">Transmembrane helix</keyword>
<evidence type="ECO:0000256" key="1">
    <source>
        <dbReference type="SAM" id="Phobius"/>
    </source>
</evidence>
<keyword evidence="1" id="KW-0472">Membrane</keyword>
<evidence type="ECO:0000313" key="3">
    <source>
        <dbReference type="Proteomes" id="UP001054889"/>
    </source>
</evidence>
<dbReference type="Proteomes" id="UP001054889">
    <property type="component" value="Unassembled WGS sequence"/>
</dbReference>
<keyword evidence="3" id="KW-1185">Reference proteome</keyword>
<dbReference type="AlphaFoldDB" id="A0AAV5F2L3"/>
<organism evidence="2 3">
    <name type="scientific">Eleusine coracana subsp. coracana</name>
    <dbReference type="NCBI Taxonomy" id="191504"/>
    <lineage>
        <taxon>Eukaryota</taxon>
        <taxon>Viridiplantae</taxon>
        <taxon>Streptophyta</taxon>
        <taxon>Embryophyta</taxon>
        <taxon>Tracheophyta</taxon>
        <taxon>Spermatophyta</taxon>
        <taxon>Magnoliopsida</taxon>
        <taxon>Liliopsida</taxon>
        <taxon>Poales</taxon>
        <taxon>Poaceae</taxon>
        <taxon>PACMAD clade</taxon>
        <taxon>Chloridoideae</taxon>
        <taxon>Cynodonteae</taxon>
        <taxon>Eleusininae</taxon>
        <taxon>Eleusine</taxon>
    </lineage>
</organism>
<proteinExistence type="predicted"/>
<name>A0AAV5F2L3_ELECO</name>
<gene>
    <name evidence="2" type="primary">gb17311</name>
    <name evidence="2" type="ORF">PR202_gb17311</name>
</gene>
<dbReference type="EMBL" id="BQKI01000081">
    <property type="protein sequence ID" value="GJN29118.1"/>
    <property type="molecule type" value="Genomic_DNA"/>
</dbReference>
<sequence length="75" mass="7879">MVPVPKSLLVNGATFGALRLSILTILAFPPARKPRSVLSHGSLLNTRALPSLLRACSPPTGFPGNSEDLAWVISS</sequence>
<keyword evidence="1" id="KW-0812">Transmembrane</keyword>
<comment type="caution">
    <text evidence="2">The sequence shown here is derived from an EMBL/GenBank/DDBJ whole genome shotgun (WGS) entry which is preliminary data.</text>
</comment>
<protein>
    <submittedName>
        <fullName evidence="2">Uncharacterized protein</fullName>
    </submittedName>
</protein>
<reference evidence="2" key="1">
    <citation type="journal article" date="2018" name="DNA Res.">
        <title>Multiple hybrid de novo genome assembly of finger millet, an orphan allotetraploid crop.</title>
        <authorList>
            <person name="Hatakeyama M."/>
            <person name="Aluri S."/>
            <person name="Balachadran M.T."/>
            <person name="Sivarajan S.R."/>
            <person name="Patrignani A."/>
            <person name="Gruter S."/>
            <person name="Poveda L."/>
            <person name="Shimizu-Inatsugi R."/>
            <person name="Baeten J."/>
            <person name="Francoijs K.J."/>
            <person name="Nataraja K.N."/>
            <person name="Reddy Y.A.N."/>
            <person name="Phadnis S."/>
            <person name="Ravikumar R.L."/>
            <person name="Schlapbach R."/>
            <person name="Sreeman S.M."/>
            <person name="Shimizu K.K."/>
        </authorList>
    </citation>
    <scope>NUCLEOTIDE SEQUENCE</scope>
</reference>
<feature type="transmembrane region" description="Helical" evidence="1">
    <location>
        <begin position="12"/>
        <end position="31"/>
    </location>
</feature>